<evidence type="ECO:0000313" key="1">
    <source>
        <dbReference type="EMBL" id="WDA11673.1"/>
    </source>
</evidence>
<dbReference type="Proteomes" id="UP001216899">
    <property type="component" value="Chromosome"/>
</dbReference>
<organism evidence="1 2">
    <name type="scientific">Paracoccus marcusii</name>
    <dbReference type="NCBI Taxonomy" id="59779"/>
    <lineage>
        <taxon>Bacteria</taxon>
        <taxon>Pseudomonadati</taxon>
        <taxon>Pseudomonadota</taxon>
        <taxon>Alphaproteobacteria</taxon>
        <taxon>Rhodobacterales</taxon>
        <taxon>Paracoccaceae</taxon>
        <taxon>Paracoccus</taxon>
    </lineage>
</organism>
<dbReference type="EMBL" id="CP117466">
    <property type="protein sequence ID" value="WDA11673.1"/>
    <property type="molecule type" value="Genomic_DNA"/>
</dbReference>
<name>A0ABY7UP08_9RHOB</name>
<reference evidence="1 2" key="1">
    <citation type="submission" date="2023-02" db="EMBL/GenBank/DDBJ databases">
        <title>Whole genome sequenc of Paracoccus marcusii MBLB0836.</title>
        <authorList>
            <person name="Seo M.-J."/>
            <person name="Cho E.-S."/>
            <person name="Hwang C.Y."/>
        </authorList>
    </citation>
    <scope>NUCLEOTIDE SEQUENCE [LARGE SCALE GENOMIC DNA]</scope>
    <source>
        <strain evidence="1 2">MBLB0836</strain>
    </source>
</reference>
<dbReference type="RefSeq" id="WP_273742879.1">
    <property type="nucleotide sequence ID" value="NZ_CP117466.1"/>
</dbReference>
<accession>A0ABY7UP08</accession>
<keyword evidence="2" id="KW-1185">Reference proteome</keyword>
<protein>
    <submittedName>
        <fullName evidence="1">Uncharacterized protein</fullName>
    </submittedName>
</protein>
<sequence>MPDNLKDPIKIPSSIRQAENGRLLLIGGNHGVAKVFASDSPGVPDSRVSVFLDNHDRRMSWTRTRNITYSQWVFPDPIVFKGSMPPGSVRSIFEASVPLHIRPSNIMYPLDVIDGHSDRQSLTDSHYSLVGNMHLAAEVAQKTLSIDTSTALDVLCSSLLPLVSYTGDLGVQCNPHVSELRAKPPQLAGIRTASNGVQAGNMGIIQLTVSENSMTDRTLLIFGDSFFRSLLPELARYWRSIVFFRTQFFHDEMIEAIMPDDILCGLAERYFPTTSPDSERPHFLSYPLMMGRRTSPDAEFPKLWNELVDSKALASIMSSEK</sequence>
<proteinExistence type="predicted"/>
<evidence type="ECO:0000313" key="2">
    <source>
        <dbReference type="Proteomes" id="UP001216899"/>
    </source>
</evidence>
<gene>
    <name evidence="1" type="ORF">PRL19_10225</name>
</gene>